<feature type="non-terminal residue" evidence="2">
    <location>
        <position position="1"/>
    </location>
</feature>
<name>A0A0F9BGT3_9ZZZZ</name>
<comment type="caution">
    <text evidence="2">The sequence shown here is derived from an EMBL/GenBank/DDBJ whole genome shotgun (WGS) entry which is preliminary data.</text>
</comment>
<dbReference type="Gene3D" id="3.40.1390.20">
    <property type="entry name" value="HprK N-terminal domain-like"/>
    <property type="match status" value="1"/>
</dbReference>
<evidence type="ECO:0000259" key="1">
    <source>
        <dbReference type="Pfam" id="PF07085"/>
    </source>
</evidence>
<organism evidence="2">
    <name type="scientific">marine sediment metagenome</name>
    <dbReference type="NCBI Taxonomy" id="412755"/>
    <lineage>
        <taxon>unclassified sequences</taxon>
        <taxon>metagenomes</taxon>
        <taxon>ecological metagenomes</taxon>
    </lineage>
</organism>
<dbReference type="InterPro" id="IPR028979">
    <property type="entry name" value="Ser_kin/Pase_Hpr-like_N_sf"/>
</dbReference>
<evidence type="ECO:0000313" key="2">
    <source>
        <dbReference type="EMBL" id="KKK83646.1"/>
    </source>
</evidence>
<accession>A0A0F9BGT3</accession>
<dbReference type="SUPFAM" id="SSF75138">
    <property type="entry name" value="HprK N-terminal domain-like"/>
    <property type="match status" value="1"/>
</dbReference>
<dbReference type="EMBL" id="LAZR01052124">
    <property type="protein sequence ID" value="KKK83646.1"/>
    <property type="molecule type" value="Genomic_DNA"/>
</dbReference>
<protein>
    <recommendedName>
        <fullName evidence="1">DRTGG domain-containing protein</fullName>
    </recommendedName>
</protein>
<proteinExistence type="predicted"/>
<gene>
    <name evidence="2" type="ORF">LCGC14_2791270</name>
</gene>
<dbReference type="InterPro" id="IPR010766">
    <property type="entry name" value="DRTGG"/>
</dbReference>
<feature type="domain" description="DRTGG" evidence="1">
    <location>
        <begin position="36"/>
        <end position="86"/>
    </location>
</feature>
<dbReference type="AlphaFoldDB" id="A0A0F9BGT3"/>
<reference evidence="2" key="1">
    <citation type="journal article" date="2015" name="Nature">
        <title>Complex archaea that bridge the gap between prokaryotes and eukaryotes.</title>
        <authorList>
            <person name="Spang A."/>
            <person name="Saw J.H."/>
            <person name="Jorgensen S.L."/>
            <person name="Zaremba-Niedzwiedzka K."/>
            <person name="Martijn J."/>
            <person name="Lind A.E."/>
            <person name="van Eijk R."/>
            <person name="Schleper C."/>
            <person name="Guy L."/>
            <person name="Ettema T.J."/>
        </authorList>
    </citation>
    <scope>NUCLEOTIDE SEQUENCE</scope>
</reference>
<dbReference type="Pfam" id="PF07085">
    <property type="entry name" value="DRTGG"/>
    <property type="match status" value="1"/>
</dbReference>
<sequence>GLNRPIDGGYCGDLLSDVMANAPQRCIWLTVQGHQNVVAIAVLKEMAAIVITGGHKPDPETVEKAGVEGIPILAWEGSAYDLAGRMYAAGVRNSDG</sequence>